<keyword evidence="3" id="KW-1185">Reference proteome</keyword>
<evidence type="ECO:0000313" key="3">
    <source>
        <dbReference type="Proteomes" id="UP000599391"/>
    </source>
</evidence>
<dbReference type="AlphaFoldDB" id="A0A8J7L001"/>
<keyword evidence="1" id="KW-0472">Membrane</keyword>
<dbReference type="RefSeq" id="WP_214438226.1">
    <property type="nucleotide sequence ID" value="NZ_JAECZB010000008.1"/>
</dbReference>
<reference evidence="2 3" key="1">
    <citation type="journal article" date="2021" name="Int. J. Syst. Evol. Microbiol.">
        <title>Amazonocrinis nigriterrae gen. nov., sp. nov., Atlanticothrix silvestris gen. nov., sp. nov. and Dendronalium phyllosphericum gen. nov., sp. nov., nostocacean cyanobacteria from Brazilian environments.</title>
        <authorList>
            <person name="Alvarenga D.O."/>
            <person name="Andreote A.P.D."/>
            <person name="Branco L.H.Z."/>
            <person name="Delbaje E."/>
            <person name="Cruz R.B."/>
            <person name="Varani A.M."/>
            <person name="Fiore M.F."/>
        </authorList>
    </citation>
    <scope>NUCLEOTIDE SEQUENCE [LARGE SCALE GENOMIC DNA]</scope>
    <source>
        <strain evidence="2 3">CENA357</strain>
    </source>
</reference>
<comment type="caution">
    <text evidence="2">The sequence shown here is derived from an EMBL/GenBank/DDBJ whole genome shotgun (WGS) entry which is preliminary data.</text>
</comment>
<dbReference type="EMBL" id="JAECZB010000008">
    <property type="protein sequence ID" value="MBH8551904.1"/>
    <property type="molecule type" value="Genomic_DNA"/>
</dbReference>
<evidence type="ECO:0000256" key="1">
    <source>
        <dbReference type="SAM" id="Phobius"/>
    </source>
</evidence>
<name>A0A8J7L001_9CYAN</name>
<gene>
    <name evidence="2" type="ORF">I8751_05830</name>
</gene>
<keyword evidence="1" id="KW-0812">Transmembrane</keyword>
<accession>A0A8J7L001</accession>
<sequence>MNDSTFTIFIVFGIIWISMATAGVIAVLKADGQKIRFGKTGLIIIIPIIVPIIVTLAYAAFKGTF</sequence>
<keyword evidence="1" id="KW-1133">Transmembrane helix</keyword>
<feature type="transmembrane region" description="Helical" evidence="1">
    <location>
        <begin position="6"/>
        <end position="28"/>
    </location>
</feature>
<protein>
    <submittedName>
        <fullName evidence="2">Uncharacterized protein</fullName>
    </submittedName>
</protein>
<evidence type="ECO:0000313" key="2">
    <source>
        <dbReference type="EMBL" id="MBH8551904.1"/>
    </source>
</evidence>
<feature type="transmembrane region" description="Helical" evidence="1">
    <location>
        <begin position="40"/>
        <end position="61"/>
    </location>
</feature>
<organism evidence="2 3">
    <name type="scientific">Atlanticothrix silvestris CENA357</name>
    <dbReference type="NCBI Taxonomy" id="1725252"/>
    <lineage>
        <taxon>Bacteria</taxon>
        <taxon>Bacillati</taxon>
        <taxon>Cyanobacteriota</taxon>
        <taxon>Cyanophyceae</taxon>
        <taxon>Nostocales</taxon>
        <taxon>Nodulariaceae</taxon>
        <taxon>Atlanticothrix</taxon>
        <taxon>Atlanticothrix silvestris</taxon>
    </lineage>
</organism>
<proteinExistence type="predicted"/>
<dbReference type="Proteomes" id="UP000599391">
    <property type="component" value="Unassembled WGS sequence"/>
</dbReference>